<gene>
    <name evidence="3" type="primary">LOC111124221</name>
</gene>
<name>A0A8B8D3S9_CRAVI</name>
<keyword evidence="2" id="KW-1185">Reference proteome</keyword>
<dbReference type="KEGG" id="cvn:111124221"/>
<dbReference type="AlphaFoldDB" id="A0A8B8D3S9"/>
<dbReference type="RefSeq" id="XP_022322787.1">
    <property type="nucleotide sequence ID" value="XM_022467079.1"/>
</dbReference>
<dbReference type="Proteomes" id="UP000694844">
    <property type="component" value="Chromosome 3"/>
</dbReference>
<evidence type="ECO:0000313" key="3">
    <source>
        <dbReference type="RefSeq" id="XP_022322787.1"/>
    </source>
</evidence>
<evidence type="ECO:0000313" key="2">
    <source>
        <dbReference type="Proteomes" id="UP000694844"/>
    </source>
</evidence>
<protein>
    <submittedName>
        <fullName evidence="3">Uncharacterized protein LOC111124221</fullName>
    </submittedName>
</protein>
<feature type="compositionally biased region" description="Basic residues" evidence="1">
    <location>
        <begin position="51"/>
        <end position="60"/>
    </location>
</feature>
<sequence>MLQNCKTKLLNYANGSCSARLWATCDVPQKGEVGLSLGQDKDKRICNSKRPSPRKKRTVAHQKPGQGSVDGLDRAATTYDFQFQYRCLDKPTQSRPTSPTRKNKPHPPLVFLTNRLHYVPGYHNADTTINKPVYQVDASVPYEEQAQRWAIRDKYIGKPSAKAINQYTDKYGYREYFDPVEAQAAEAWTKLADDKDLYQLPNVLEEQKGKQITEPNVEHGIPLEEPQRPKTAMASTYRWMKYAGAAENMELQRALEAIRNRDQLPNVMRYSRGGIGSTEMRRRDDLEAMQRTRYVSRPSRGDFLMHPDWPSCIPHHRVD</sequence>
<evidence type="ECO:0000256" key="1">
    <source>
        <dbReference type="SAM" id="MobiDB-lite"/>
    </source>
</evidence>
<feature type="region of interest" description="Disordered" evidence="1">
    <location>
        <begin position="42"/>
        <end position="71"/>
    </location>
</feature>
<reference evidence="3" key="1">
    <citation type="submission" date="2025-08" db="UniProtKB">
        <authorList>
            <consortium name="RefSeq"/>
        </authorList>
    </citation>
    <scope>IDENTIFICATION</scope>
    <source>
        <tissue evidence="3">Whole sample</tissue>
    </source>
</reference>
<dbReference type="OrthoDB" id="9972253at2759"/>
<accession>A0A8B8D3S9</accession>
<proteinExistence type="predicted"/>
<organism evidence="2 3">
    <name type="scientific">Crassostrea virginica</name>
    <name type="common">Eastern oyster</name>
    <dbReference type="NCBI Taxonomy" id="6565"/>
    <lineage>
        <taxon>Eukaryota</taxon>
        <taxon>Metazoa</taxon>
        <taxon>Spiralia</taxon>
        <taxon>Lophotrochozoa</taxon>
        <taxon>Mollusca</taxon>
        <taxon>Bivalvia</taxon>
        <taxon>Autobranchia</taxon>
        <taxon>Pteriomorphia</taxon>
        <taxon>Ostreida</taxon>
        <taxon>Ostreoidea</taxon>
        <taxon>Ostreidae</taxon>
        <taxon>Crassostrea</taxon>
    </lineage>
</organism>
<dbReference type="GeneID" id="111124221"/>